<organism evidence="8 9">
    <name type="scientific">Mucuna pruriens</name>
    <name type="common">Velvet bean</name>
    <name type="synonym">Dolichos pruriens</name>
    <dbReference type="NCBI Taxonomy" id="157652"/>
    <lineage>
        <taxon>Eukaryota</taxon>
        <taxon>Viridiplantae</taxon>
        <taxon>Streptophyta</taxon>
        <taxon>Embryophyta</taxon>
        <taxon>Tracheophyta</taxon>
        <taxon>Spermatophyta</taxon>
        <taxon>Magnoliopsida</taxon>
        <taxon>eudicotyledons</taxon>
        <taxon>Gunneridae</taxon>
        <taxon>Pentapetalae</taxon>
        <taxon>rosids</taxon>
        <taxon>fabids</taxon>
        <taxon>Fabales</taxon>
        <taxon>Fabaceae</taxon>
        <taxon>Papilionoideae</taxon>
        <taxon>50 kb inversion clade</taxon>
        <taxon>NPAAA clade</taxon>
        <taxon>indigoferoid/millettioid clade</taxon>
        <taxon>Phaseoleae</taxon>
        <taxon>Mucuna</taxon>
    </lineage>
</organism>
<dbReference type="InterPro" id="IPR041373">
    <property type="entry name" value="RT_RNaseH"/>
</dbReference>
<keyword evidence="2" id="KW-0548">Nucleotidyltransferase</keyword>
<evidence type="ECO:0000256" key="1">
    <source>
        <dbReference type="ARBA" id="ARBA00022679"/>
    </source>
</evidence>
<evidence type="ECO:0000256" key="3">
    <source>
        <dbReference type="ARBA" id="ARBA00022722"/>
    </source>
</evidence>
<evidence type="ECO:0000256" key="4">
    <source>
        <dbReference type="ARBA" id="ARBA00022759"/>
    </source>
</evidence>
<dbReference type="PANTHER" id="PTHR34072">
    <property type="entry name" value="ENZYMATIC POLYPROTEIN-RELATED"/>
    <property type="match status" value="1"/>
</dbReference>
<evidence type="ECO:0000313" key="8">
    <source>
        <dbReference type="EMBL" id="RDY11624.1"/>
    </source>
</evidence>
<reference evidence="8" key="1">
    <citation type="submission" date="2018-05" db="EMBL/GenBank/DDBJ databases">
        <title>Draft genome of Mucuna pruriens seed.</title>
        <authorList>
            <person name="Nnadi N.E."/>
            <person name="Vos R."/>
            <person name="Hasami M.H."/>
            <person name="Devisetty U.K."/>
            <person name="Aguiy J.C."/>
        </authorList>
    </citation>
    <scope>NUCLEOTIDE SEQUENCE [LARGE SCALE GENOMIC DNA]</scope>
    <source>
        <strain evidence="8">JCA_2017</strain>
    </source>
</reference>
<dbReference type="OrthoDB" id="10055717at2759"/>
<proteinExistence type="predicted"/>
<keyword evidence="5" id="KW-0378">Hydrolase</keyword>
<evidence type="ECO:0000259" key="7">
    <source>
        <dbReference type="Pfam" id="PF17917"/>
    </source>
</evidence>
<dbReference type="GO" id="GO:0003964">
    <property type="term" value="F:RNA-directed DNA polymerase activity"/>
    <property type="evidence" value="ECO:0007669"/>
    <property type="project" value="UniProtKB-KW"/>
</dbReference>
<dbReference type="InterPro" id="IPR043502">
    <property type="entry name" value="DNA/RNA_pol_sf"/>
</dbReference>
<comment type="caution">
    <text evidence="8">The sequence shown here is derived from an EMBL/GenBank/DDBJ whole genome shotgun (WGS) entry which is preliminary data.</text>
</comment>
<evidence type="ECO:0000256" key="5">
    <source>
        <dbReference type="ARBA" id="ARBA00022801"/>
    </source>
</evidence>
<gene>
    <name evidence="8" type="primary">pol</name>
    <name evidence="8" type="ORF">CR513_03677</name>
</gene>
<dbReference type="AlphaFoldDB" id="A0A371I9H7"/>
<dbReference type="EMBL" id="QJKJ01000607">
    <property type="protein sequence ID" value="RDY11624.1"/>
    <property type="molecule type" value="Genomic_DNA"/>
</dbReference>
<evidence type="ECO:0000256" key="6">
    <source>
        <dbReference type="ARBA" id="ARBA00022918"/>
    </source>
</evidence>
<protein>
    <submittedName>
        <fullName evidence="8">Retrovirus-related Pol polyprotein from transposon 17.6</fullName>
    </submittedName>
</protein>
<dbReference type="GO" id="GO:0016787">
    <property type="term" value="F:hydrolase activity"/>
    <property type="evidence" value="ECO:0007669"/>
    <property type="project" value="UniProtKB-KW"/>
</dbReference>
<evidence type="ECO:0000313" key="9">
    <source>
        <dbReference type="Proteomes" id="UP000257109"/>
    </source>
</evidence>
<keyword evidence="3" id="KW-0540">Nuclease</keyword>
<accession>A0A371I9H7</accession>
<feature type="domain" description="Reverse transcriptase RNase H-like" evidence="7">
    <location>
        <begin position="4"/>
        <end position="66"/>
    </location>
</feature>
<dbReference type="Pfam" id="PF17917">
    <property type="entry name" value="RT_RNaseH"/>
    <property type="match status" value="1"/>
</dbReference>
<dbReference type="GO" id="GO:0004519">
    <property type="term" value="F:endonuclease activity"/>
    <property type="evidence" value="ECO:0007669"/>
    <property type="project" value="UniProtKB-KW"/>
</dbReference>
<dbReference type="Proteomes" id="UP000257109">
    <property type="component" value="Unassembled WGS sequence"/>
</dbReference>
<evidence type="ECO:0000256" key="2">
    <source>
        <dbReference type="ARBA" id="ARBA00022695"/>
    </source>
</evidence>
<dbReference type="CDD" id="cd09274">
    <property type="entry name" value="RNase_HI_RT_Ty3"/>
    <property type="match status" value="1"/>
</dbReference>
<keyword evidence="1" id="KW-0808">Transferase</keyword>
<dbReference type="PANTHER" id="PTHR34072:SF57">
    <property type="entry name" value="RNA-DIRECTED DNA POLYMERASE"/>
    <property type="match status" value="1"/>
</dbReference>
<keyword evidence="4" id="KW-0255">Endonuclease</keyword>
<keyword evidence="9" id="KW-1185">Reference proteome</keyword>
<dbReference type="SUPFAM" id="SSF56672">
    <property type="entry name" value="DNA/RNA polymerases"/>
    <property type="match status" value="1"/>
</dbReference>
<feature type="non-terminal residue" evidence="8">
    <location>
        <position position="1"/>
    </location>
</feature>
<sequence length="85" mass="9904">MDLTQLNYTTTEKELLVIEFALNKFPSYLLGSKIIVFSDHAALRFLLKKSDAKLQLIQWMLFLQEFNIEIRDKKDAENSVADHLS</sequence>
<keyword evidence="6" id="KW-0695">RNA-directed DNA polymerase</keyword>
<name>A0A371I9H7_MUCPR</name>